<gene>
    <name evidence="1" type="ORF">GN277_25465</name>
</gene>
<proteinExistence type="predicted"/>
<accession>A0A7X3SLH2</accession>
<protein>
    <submittedName>
        <fullName evidence="1">Uncharacterized protein</fullName>
    </submittedName>
</protein>
<keyword evidence="2" id="KW-1185">Reference proteome</keyword>
<dbReference type="EMBL" id="WUQX01000001">
    <property type="protein sequence ID" value="MXP78567.1"/>
    <property type="molecule type" value="Genomic_DNA"/>
</dbReference>
<evidence type="ECO:0000313" key="1">
    <source>
        <dbReference type="EMBL" id="MXP78567.1"/>
    </source>
</evidence>
<dbReference type="Proteomes" id="UP000460412">
    <property type="component" value="Unassembled WGS sequence"/>
</dbReference>
<reference evidence="1 2" key="1">
    <citation type="submission" date="2019-12" db="EMBL/GenBank/DDBJ databases">
        <title>Sporaefaciens musculi gen. nov., sp. nov., a novel bacterium isolated from the caecum of an obese mouse.</title>
        <authorList>
            <person name="Rasmussen T.S."/>
            <person name="Streidl T."/>
            <person name="Hitch T.C.A."/>
            <person name="Wortmann E."/>
            <person name="Deptula P."/>
            <person name="Hansen M."/>
            <person name="Nielsen D.S."/>
            <person name="Clavel T."/>
            <person name="Vogensen F.K."/>
        </authorList>
    </citation>
    <scope>NUCLEOTIDE SEQUENCE [LARGE SCALE GENOMIC DNA]</scope>
    <source>
        <strain evidence="1 2">WCA-9-b2</strain>
    </source>
</reference>
<comment type="caution">
    <text evidence="1">The sequence shown here is derived from an EMBL/GenBank/DDBJ whole genome shotgun (WGS) entry which is preliminary data.</text>
</comment>
<dbReference type="AlphaFoldDB" id="A0A7X3SLH2"/>
<organism evidence="1 2">
    <name type="scientific">Sporofaciens musculi</name>
    <dbReference type="NCBI Taxonomy" id="2681861"/>
    <lineage>
        <taxon>Bacteria</taxon>
        <taxon>Bacillati</taxon>
        <taxon>Bacillota</taxon>
        <taxon>Clostridia</taxon>
        <taxon>Lachnospirales</taxon>
        <taxon>Lachnospiraceae</taxon>
        <taxon>Sporofaciens</taxon>
    </lineage>
</organism>
<evidence type="ECO:0000313" key="2">
    <source>
        <dbReference type="Proteomes" id="UP000460412"/>
    </source>
</evidence>
<sequence>MSVSVSGSVSSIKDVIATTGKGEPNWSYIPSAGKSNKSKAEFTSEIRELAKKAAMAGSKAESEQISRQVLQLRAEYLSDVAPDRKMLYQQAKNAMKSQNNNPKCRGIGELTLLDFLEAADGRGSGLAEKRFALTGGGTLTCPVLTTGGYGAVIECQGVKALSNTGNGWSYEMTPAELAKKNEFYAIYWAEYRSVKNSVGAELSELPDYLEDKPSFDRKA</sequence>
<name>A0A7X3SLH2_9FIRM</name>
<dbReference type="RefSeq" id="WP_159755372.1">
    <property type="nucleotide sequence ID" value="NZ_WUQX01000001.1"/>
</dbReference>